<reference evidence="2 3" key="1">
    <citation type="submission" date="2011-08" db="EMBL/GenBank/DDBJ databases">
        <title>The Genome Sequence of Clostridium hathewayi WAL-18680.</title>
        <authorList>
            <consortium name="The Broad Institute Genome Sequencing Platform"/>
            <person name="Earl A."/>
            <person name="Ward D."/>
            <person name="Feldgarden M."/>
            <person name="Gevers D."/>
            <person name="Finegold S.M."/>
            <person name="Summanen P.H."/>
            <person name="Molitoris D.R."/>
            <person name="Song M."/>
            <person name="Daigneault M."/>
            <person name="Allen-Vercoe E."/>
            <person name="Young S.K."/>
            <person name="Zeng Q."/>
            <person name="Gargeya S."/>
            <person name="Fitzgerald M."/>
            <person name="Haas B."/>
            <person name="Abouelleil A."/>
            <person name="Alvarado L."/>
            <person name="Arachchi H.M."/>
            <person name="Berlin A."/>
            <person name="Brown A."/>
            <person name="Chapman S.B."/>
            <person name="Chen Z."/>
            <person name="Dunbar C."/>
            <person name="Freedman E."/>
            <person name="Gearin G."/>
            <person name="Gellesch M."/>
            <person name="Goldberg J."/>
            <person name="Griggs A."/>
            <person name="Gujja S."/>
            <person name="Heiman D."/>
            <person name="Howarth C."/>
            <person name="Larson L."/>
            <person name="Lui A."/>
            <person name="MacDonald P.J.P."/>
            <person name="Montmayeur A."/>
            <person name="Murphy C."/>
            <person name="Neiman D."/>
            <person name="Pearson M."/>
            <person name="Priest M."/>
            <person name="Roberts A."/>
            <person name="Saif S."/>
            <person name="Shea T."/>
            <person name="Shenoy N."/>
            <person name="Sisk P."/>
            <person name="Stolte C."/>
            <person name="Sykes S."/>
            <person name="Wortman J."/>
            <person name="Nusbaum C."/>
            <person name="Birren B."/>
        </authorList>
    </citation>
    <scope>NUCLEOTIDE SEQUENCE [LARGE SCALE GENOMIC DNA]</scope>
    <source>
        <strain evidence="2 3">WAL-18680</strain>
    </source>
</reference>
<dbReference type="AlphaFoldDB" id="G5IJK0"/>
<evidence type="ECO:0000256" key="1">
    <source>
        <dbReference type="ARBA" id="ARBA00005534"/>
    </source>
</evidence>
<comment type="similarity">
    <text evidence="1">Belongs to the UPF0047 family.</text>
</comment>
<evidence type="ECO:0008006" key="4">
    <source>
        <dbReference type="Google" id="ProtNLM"/>
    </source>
</evidence>
<dbReference type="InterPro" id="IPR035917">
    <property type="entry name" value="YjbQ-like_sf"/>
</dbReference>
<accession>G5IJK0</accession>
<gene>
    <name evidence="2" type="ORF">HMPREF9473_03678</name>
</gene>
<organism evidence="2 3">
    <name type="scientific">Hungatella hathewayi WAL-18680</name>
    <dbReference type="NCBI Taxonomy" id="742737"/>
    <lineage>
        <taxon>Bacteria</taxon>
        <taxon>Bacillati</taxon>
        <taxon>Bacillota</taxon>
        <taxon>Clostridia</taxon>
        <taxon>Lachnospirales</taxon>
        <taxon>Lachnospiraceae</taxon>
        <taxon>Hungatella</taxon>
    </lineage>
</organism>
<comment type="caution">
    <text evidence="2">The sequence shown here is derived from an EMBL/GenBank/DDBJ whole genome shotgun (WGS) entry which is preliminary data.</text>
</comment>
<dbReference type="PATRIC" id="fig|742737.3.peg.3657"/>
<keyword evidence="3" id="KW-1185">Reference proteome</keyword>
<dbReference type="PANTHER" id="PTHR30615">
    <property type="entry name" value="UNCHARACTERIZED PROTEIN YJBQ-RELATED"/>
    <property type="match status" value="1"/>
</dbReference>
<dbReference type="HOGENOM" id="CLU_1041202_0_0_9"/>
<dbReference type="NCBIfam" id="TIGR00149">
    <property type="entry name" value="TIGR00149_YjbQ"/>
    <property type="match status" value="1"/>
</dbReference>
<evidence type="ECO:0000313" key="2">
    <source>
        <dbReference type="EMBL" id="EHI58220.1"/>
    </source>
</evidence>
<dbReference type="InterPro" id="IPR001602">
    <property type="entry name" value="UPF0047_YjbQ-like"/>
</dbReference>
<dbReference type="RefSeq" id="WP_006781669.1">
    <property type="nucleotide sequence ID" value="NZ_CP040506.1"/>
</dbReference>
<dbReference type="Gene3D" id="2.60.120.460">
    <property type="entry name" value="YjbQ-like"/>
    <property type="match status" value="2"/>
</dbReference>
<sequence>MYVRKTVDTAFGGYPSITEEVRGAVAESGVREGYCVVSLEGASTGLGITSFWDKRGLDDLMDEIGRNLPARVDYHSQTSPFDVSGNVKGAVVGRSAMLLVHEGKPVLGSSQGLVLLEFDGPRQRTCHIQVVEAGLELDSYQVKTCYMGMHDITDEVRRSVAKSRVRNGICHIAQLHSTAGLLLCSKEEGARRDIMEDIEQLVPTRADFKHRETAADAGGHVKTAITDSQLSLVIEDGELALGEGQAVVFAEYDGPRPRTFYVGVIHG</sequence>
<dbReference type="SUPFAM" id="SSF111038">
    <property type="entry name" value="YjbQ-like"/>
    <property type="match status" value="2"/>
</dbReference>
<evidence type="ECO:0000313" key="3">
    <source>
        <dbReference type="Proteomes" id="UP000005384"/>
    </source>
</evidence>
<dbReference type="PANTHER" id="PTHR30615:SF8">
    <property type="entry name" value="UPF0047 PROTEIN C4A8.02C"/>
    <property type="match status" value="1"/>
</dbReference>
<protein>
    <recommendedName>
        <fullName evidence="4">Secondary thiamine-phosphate synthase enzyme</fullName>
    </recommendedName>
</protein>
<dbReference type="Proteomes" id="UP000005384">
    <property type="component" value="Unassembled WGS sequence"/>
</dbReference>
<dbReference type="OrthoDB" id="9801725at2"/>
<dbReference type="EMBL" id="ADLN01000104">
    <property type="protein sequence ID" value="EHI58220.1"/>
    <property type="molecule type" value="Genomic_DNA"/>
</dbReference>
<dbReference type="Pfam" id="PF01894">
    <property type="entry name" value="YjbQ"/>
    <property type="match status" value="2"/>
</dbReference>
<name>G5IJK0_9FIRM</name>
<proteinExistence type="inferred from homology"/>